<evidence type="ECO:0000313" key="1">
    <source>
        <dbReference type="EMBL" id="AUB31194.1"/>
    </source>
</evidence>
<dbReference type="Proteomes" id="UP000231823">
    <property type="component" value="Chromosome"/>
</dbReference>
<evidence type="ECO:0000313" key="2">
    <source>
        <dbReference type="Proteomes" id="UP000231823"/>
    </source>
</evidence>
<reference evidence="1 2" key="1">
    <citation type="submission" date="2017-12" db="EMBL/GenBank/DDBJ databases">
        <title>Complete genome sequence of Spiroplasma floricola 23-6 (ATCC 29989).</title>
        <authorList>
            <person name="Tsai Y.-M."/>
            <person name="Wu P.-S."/>
            <person name="Lo W.-S."/>
            <person name="Kuo C.-H."/>
        </authorList>
    </citation>
    <scope>NUCLEOTIDE SEQUENCE [LARGE SCALE GENOMIC DNA]</scope>
    <source>
        <strain evidence="1 2">23-6</strain>
    </source>
</reference>
<dbReference type="EMBL" id="CP025057">
    <property type="protein sequence ID" value="AUB31194.1"/>
    <property type="molecule type" value="Genomic_DNA"/>
</dbReference>
<protein>
    <submittedName>
        <fullName evidence="1">Uncharacterized protein</fullName>
    </submittedName>
</protein>
<sequence>MSIPSVEQLNILIKENTVRSIANLPPIFVLSK</sequence>
<organism evidence="1 2">
    <name type="scientific">Spiroplasma floricola 23-6</name>
    <dbReference type="NCBI Taxonomy" id="1336749"/>
    <lineage>
        <taxon>Bacteria</taxon>
        <taxon>Bacillati</taxon>
        <taxon>Mycoplasmatota</taxon>
        <taxon>Mollicutes</taxon>
        <taxon>Entomoplasmatales</taxon>
        <taxon>Spiroplasmataceae</taxon>
        <taxon>Spiroplasma</taxon>
    </lineage>
</organism>
<proteinExistence type="predicted"/>
<keyword evidence="2" id="KW-1185">Reference proteome</keyword>
<name>A0A2K8SCL1_9MOLU</name>
<gene>
    <name evidence="1" type="ORF">SFLOR_v1c01330</name>
</gene>
<accession>A0A2K8SCL1</accession>
<dbReference type="AlphaFoldDB" id="A0A2K8SCL1"/>
<dbReference type="KEGG" id="sfz:SFLOR_v1c01330"/>